<evidence type="ECO:0000259" key="1">
    <source>
        <dbReference type="Pfam" id="PF12172"/>
    </source>
</evidence>
<dbReference type="InterPro" id="IPR022002">
    <property type="entry name" value="ChsH2_Znr"/>
</dbReference>
<dbReference type="InterPro" id="IPR052513">
    <property type="entry name" value="Thioester_dehydratase-like"/>
</dbReference>
<sequence length="162" mass="17100">MPVSLVSDGEGPALPYDSEVHTTAHRRREGGAVAQQIPMVDYLVLGDSPHLVANECTDCGAKFFDRRNACASCGGTSFKKTDIATEGEIRSFTIVKAFMPGADDYVPVVVDLGGTSVRGQLMNTPAEAANIALGQKVRLTTYSIGADTAGTEAINYGFEPVN</sequence>
<gene>
    <name evidence="2" type="ORF">UFOPK3331_02134</name>
</gene>
<accession>A0A6J6A0K8</accession>
<organism evidence="2">
    <name type="scientific">freshwater metagenome</name>
    <dbReference type="NCBI Taxonomy" id="449393"/>
    <lineage>
        <taxon>unclassified sequences</taxon>
        <taxon>metagenomes</taxon>
        <taxon>ecological metagenomes</taxon>
    </lineage>
</organism>
<dbReference type="EMBL" id="CAESAL010000152">
    <property type="protein sequence ID" value="CAB4347172.1"/>
    <property type="molecule type" value="Genomic_DNA"/>
</dbReference>
<feature type="domain" description="ChsH2 rubredoxin-like zinc ribbon" evidence="1">
    <location>
        <begin position="47"/>
        <end position="78"/>
    </location>
</feature>
<name>A0A6J6A0K8_9ZZZZ</name>
<reference evidence="2" key="1">
    <citation type="submission" date="2020-05" db="EMBL/GenBank/DDBJ databases">
        <authorList>
            <person name="Chiriac C."/>
            <person name="Salcher M."/>
            <person name="Ghai R."/>
            <person name="Kavagutti S V."/>
        </authorList>
    </citation>
    <scope>NUCLEOTIDE SEQUENCE</scope>
</reference>
<evidence type="ECO:0000313" key="2">
    <source>
        <dbReference type="EMBL" id="CAB4347172.1"/>
    </source>
</evidence>
<proteinExistence type="predicted"/>
<dbReference type="PANTHER" id="PTHR34075:SF5">
    <property type="entry name" value="BLR3430 PROTEIN"/>
    <property type="match status" value="1"/>
</dbReference>
<dbReference type="AlphaFoldDB" id="A0A6J6A0K8"/>
<dbReference type="InterPro" id="IPR012340">
    <property type="entry name" value="NA-bd_OB-fold"/>
</dbReference>
<dbReference type="PANTHER" id="PTHR34075">
    <property type="entry name" value="BLR3430 PROTEIN"/>
    <property type="match status" value="1"/>
</dbReference>
<protein>
    <submittedName>
        <fullName evidence="2">Unannotated protein</fullName>
    </submittedName>
</protein>
<dbReference type="SUPFAM" id="SSF50249">
    <property type="entry name" value="Nucleic acid-binding proteins"/>
    <property type="match status" value="1"/>
</dbReference>
<dbReference type="Pfam" id="PF12172">
    <property type="entry name" value="zf-ChsH2"/>
    <property type="match status" value="1"/>
</dbReference>